<comment type="caution">
    <text evidence="1">The sequence shown here is derived from an EMBL/GenBank/DDBJ whole genome shotgun (WGS) entry which is preliminary data.</text>
</comment>
<dbReference type="RefSeq" id="WP_072312280.1">
    <property type="nucleotide sequence ID" value="NZ_FPIW01000053.1"/>
</dbReference>
<protein>
    <submittedName>
        <fullName evidence="1">Uncharacterized protein</fullName>
    </submittedName>
</protein>
<gene>
    <name evidence="1" type="ORF">SAMN02910291_02294</name>
</gene>
<organism evidence="1 2">
    <name type="scientific">Desulfovibrio desulfuricans</name>
    <dbReference type="NCBI Taxonomy" id="876"/>
    <lineage>
        <taxon>Bacteria</taxon>
        <taxon>Pseudomonadati</taxon>
        <taxon>Thermodesulfobacteriota</taxon>
        <taxon>Desulfovibrionia</taxon>
        <taxon>Desulfovibrionales</taxon>
        <taxon>Desulfovibrionaceae</taxon>
        <taxon>Desulfovibrio</taxon>
    </lineage>
</organism>
<sequence>METILVPTQFDLPLDRIYIVAATLKTFKGRRHVDVQIFRPGAGDDELEAIRGLGLVAPADPSIPPEVLQGATEEAALRCILEAFTTEESRALLAYLEERYAEHIEKVTVCPMDIPVPLGVAPLAGIPENKTTGFIRFDAVRDYNLPFAAHGYYDLSAHEPLDKE</sequence>
<evidence type="ECO:0000313" key="1">
    <source>
        <dbReference type="EMBL" id="SFW65109.1"/>
    </source>
</evidence>
<evidence type="ECO:0000313" key="2">
    <source>
        <dbReference type="Proteomes" id="UP000182680"/>
    </source>
</evidence>
<dbReference type="Proteomes" id="UP000182680">
    <property type="component" value="Unassembled WGS sequence"/>
</dbReference>
<dbReference type="AlphaFoldDB" id="A0AA94HUB1"/>
<proteinExistence type="predicted"/>
<dbReference type="EMBL" id="FPIW01000053">
    <property type="protein sequence ID" value="SFW65109.1"/>
    <property type="molecule type" value="Genomic_DNA"/>
</dbReference>
<name>A0AA94HUB1_DESDE</name>
<reference evidence="2" key="1">
    <citation type="submission" date="2016-11" db="EMBL/GenBank/DDBJ databases">
        <authorList>
            <person name="Jaros S."/>
            <person name="Januszkiewicz K."/>
            <person name="Wedrychowicz H."/>
        </authorList>
    </citation>
    <scope>NUCLEOTIDE SEQUENCE [LARGE SCALE GENOMIC DNA]</scope>
    <source>
        <strain evidence="2">DSM 7057</strain>
    </source>
</reference>
<accession>A0AA94HUB1</accession>